<keyword evidence="2" id="KW-1185">Reference proteome</keyword>
<comment type="caution">
    <text evidence="1">The sequence shown here is derived from an EMBL/GenBank/DDBJ whole genome shotgun (WGS) entry which is preliminary data.</text>
</comment>
<evidence type="ECO:0000313" key="1">
    <source>
        <dbReference type="EMBL" id="KAF7266511.1"/>
    </source>
</evidence>
<dbReference type="EMBL" id="JAACXV010014535">
    <property type="protein sequence ID" value="KAF7266511.1"/>
    <property type="molecule type" value="Genomic_DNA"/>
</dbReference>
<dbReference type="Proteomes" id="UP000625711">
    <property type="component" value="Unassembled WGS sequence"/>
</dbReference>
<reference evidence="1" key="1">
    <citation type="submission" date="2020-08" db="EMBL/GenBank/DDBJ databases">
        <title>Genome sequencing and assembly of the red palm weevil Rhynchophorus ferrugineus.</title>
        <authorList>
            <person name="Dias G.B."/>
            <person name="Bergman C.M."/>
            <person name="Manee M."/>
        </authorList>
    </citation>
    <scope>NUCLEOTIDE SEQUENCE</scope>
    <source>
        <strain evidence="1">AA-2017</strain>
        <tissue evidence="1">Whole larva</tissue>
    </source>
</reference>
<dbReference type="InterPro" id="IPR036691">
    <property type="entry name" value="Endo/exonu/phosph_ase_sf"/>
</dbReference>
<sequence length="155" mass="17651">MTHKIIQWNMNGFKFKSSELIFIAGLHKPLVPALQGTNPRTEDFLQFRGFHAIRKERVNTNKLSGGVAILVKQDLVYEEVHLITNLKAVAIKMYLTDRLATICKLYLAPSVVVTENKLEELLTQLPQPVFIVGNFNALAPEWGSHYYGQRIIMVE</sequence>
<organism evidence="1 2">
    <name type="scientific">Rhynchophorus ferrugineus</name>
    <name type="common">Red palm weevil</name>
    <name type="synonym">Curculio ferrugineus</name>
    <dbReference type="NCBI Taxonomy" id="354439"/>
    <lineage>
        <taxon>Eukaryota</taxon>
        <taxon>Metazoa</taxon>
        <taxon>Ecdysozoa</taxon>
        <taxon>Arthropoda</taxon>
        <taxon>Hexapoda</taxon>
        <taxon>Insecta</taxon>
        <taxon>Pterygota</taxon>
        <taxon>Neoptera</taxon>
        <taxon>Endopterygota</taxon>
        <taxon>Coleoptera</taxon>
        <taxon>Polyphaga</taxon>
        <taxon>Cucujiformia</taxon>
        <taxon>Curculionidae</taxon>
        <taxon>Dryophthorinae</taxon>
        <taxon>Rhynchophorus</taxon>
    </lineage>
</organism>
<protein>
    <recommendedName>
        <fullName evidence="3">Endonuclease/exonuclease/phosphatase domain-containing protein</fullName>
    </recommendedName>
</protein>
<dbReference type="OrthoDB" id="6752913at2759"/>
<name>A0A834HUU0_RHYFE</name>
<accession>A0A834HUU0</accession>
<proteinExistence type="predicted"/>
<dbReference type="Gene3D" id="3.60.10.10">
    <property type="entry name" value="Endonuclease/exonuclease/phosphatase"/>
    <property type="match status" value="1"/>
</dbReference>
<evidence type="ECO:0000313" key="2">
    <source>
        <dbReference type="Proteomes" id="UP000625711"/>
    </source>
</evidence>
<dbReference type="SUPFAM" id="SSF56219">
    <property type="entry name" value="DNase I-like"/>
    <property type="match status" value="1"/>
</dbReference>
<gene>
    <name evidence="1" type="ORF">GWI33_020192</name>
</gene>
<evidence type="ECO:0008006" key="3">
    <source>
        <dbReference type="Google" id="ProtNLM"/>
    </source>
</evidence>
<dbReference type="AlphaFoldDB" id="A0A834HUU0"/>